<dbReference type="VEuPathDB" id="FungiDB:CJJ07_004131"/>
<dbReference type="VEuPathDB" id="FungiDB:CJI97_001771"/>
<evidence type="ECO:0000313" key="2">
    <source>
        <dbReference type="EMBL" id="KND99606.1"/>
    </source>
</evidence>
<dbReference type="PANTHER" id="PTHR48079">
    <property type="entry name" value="PROTEIN YEEZ"/>
    <property type="match status" value="1"/>
</dbReference>
<evidence type="ECO:0000259" key="1">
    <source>
        <dbReference type="Pfam" id="PF05368"/>
    </source>
</evidence>
<name>A0A0L0NZQ5_CANAR</name>
<organism evidence="2 3">
    <name type="scientific">Candidozyma auris</name>
    <name type="common">Yeast</name>
    <name type="synonym">Candida auris</name>
    <dbReference type="NCBI Taxonomy" id="498019"/>
    <lineage>
        <taxon>Eukaryota</taxon>
        <taxon>Fungi</taxon>
        <taxon>Dikarya</taxon>
        <taxon>Ascomycota</taxon>
        <taxon>Saccharomycotina</taxon>
        <taxon>Pichiomycetes</taxon>
        <taxon>Metschnikowiaceae</taxon>
        <taxon>Candidozyma</taxon>
    </lineage>
</organism>
<dbReference type="EMBL" id="LGST01000022">
    <property type="protein sequence ID" value="KND99606.1"/>
    <property type="molecule type" value="Genomic_DNA"/>
</dbReference>
<gene>
    <name evidence="2" type="ORF">QG37_03396</name>
</gene>
<dbReference type="SUPFAM" id="SSF51735">
    <property type="entry name" value="NAD(P)-binding Rossmann-fold domains"/>
    <property type="match status" value="1"/>
</dbReference>
<evidence type="ECO:0000313" key="3">
    <source>
        <dbReference type="Proteomes" id="UP000037122"/>
    </source>
</evidence>
<proteinExistence type="predicted"/>
<dbReference type="VEuPathDB" id="FungiDB:CJJ09_001954"/>
<dbReference type="VEuPathDB" id="FungiDB:QG37_03396"/>
<dbReference type="GO" id="GO:0005737">
    <property type="term" value="C:cytoplasm"/>
    <property type="evidence" value="ECO:0007669"/>
    <property type="project" value="TreeGrafter"/>
</dbReference>
<dbReference type="PANTHER" id="PTHR48079:SF3">
    <property type="entry name" value="NAD-DEPENDENT EPIMERASE_DEHYDRATASE DOMAIN-CONTAINING PROTEIN"/>
    <property type="match status" value="1"/>
</dbReference>
<comment type="caution">
    <text evidence="2">The sequence shown here is derived from an EMBL/GenBank/DDBJ whole genome shotgun (WGS) entry which is preliminary data.</text>
</comment>
<dbReference type="VEuPathDB" id="FungiDB:B9J08_001538"/>
<dbReference type="Proteomes" id="UP000037122">
    <property type="component" value="Unassembled WGS sequence"/>
</dbReference>
<dbReference type="Pfam" id="PF05368">
    <property type="entry name" value="NmrA"/>
    <property type="match status" value="1"/>
</dbReference>
<feature type="domain" description="NmrA-like" evidence="1">
    <location>
        <begin position="2"/>
        <end position="91"/>
    </location>
</feature>
<dbReference type="InterPro" id="IPR008030">
    <property type="entry name" value="NmrA-like"/>
</dbReference>
<dbReference type="Gene3D" id="3.40.50.720">
    <property type="entry name" value="NAD(P)-binding Rossmann-like Domain"/>
    <property type="match status" value="1"/>
</dbReference>
<dbReference type="VEuPathDB" id="FungiDB:CJI96_0000007"/>
<dbReference type="InterPro" id="IPR036291">
    <property type="entry name" value="NAD(P)-bd_dom_sf"/>
</dbReference>
<dbReference type="InterPro" id="IPR051783">
    <property type="entry name" value="NAD(P)-dependent_oxidoreduct"/>
</dbReference>
<protein>
    <recommendedName>
        <fullName evidence="1">NmrA-like domain-containing protein</fullName>
    </recommendedName>
</protein>
<dbReference type="GO" id="GO:0004029">
    <property type="term" value="F:aldehyde dehydrogenase (NAD+) activity"/>
    <property type="evidence" value="ECO:0007669"/>
    <property type="project" value="TreeGrafter"/>
</dbReference>
<accession>A0A0L0NZQ5</accession>
<dbReference type="AlphaFoldDB" id="A0A0L0NZQ5"/>
<sequence length="295" mass="32308">MKVLVLGASGYIGNSVANALVRAGHSVLAQTRDASKWGKEFEKDEMEVLESDPVADDKWVEKVSLVDVVVDCLGGSAPLGQISSKLVTKAEEARRHPTAAKLVYVWTSGVWIHGDDRFEIVTDGTEVSHPPAKVQWRPEVENQIILSTKLDGIVIRPGLVYGRQSNVVGMLFDQANKGKIEWPGHPGGRYATIHVDDLGELYRLAVEKHPLVKGLKLEGSNFSTESVDTLLSQLAKLSNVDGYSYKEPSNDFERALSNTSVVRGTLGRTLLGWNPVKPSLIDGLPVYYRAYLASK</sequence>
<reference evidence="3" key="1">
    <citation type="journal article" date="2015" name="BMC Genomics">
        <title>Draft genome of a commonly misdiagnosed multidrug resistant pathogen Candida auris.</title>
        <authorList>
            <person name="Chatterjee S."/>
            <person name="Alampalli S.V."/>
            <person name="Nageshan R.K."/>
            <person name="Chettiar S.T."/>
            <person name="Joshi S."/>
            <person name="Tatu U.S."/>
        </authorList>
    </citation>
    <scope>NUCLEOTIDE SEQUENCE [LARGE SCALE GENOMIC DNA]</scope>
    <source>
        <strain evidence="3">6684</strain>
    </source>
</reference>